<evidence type="ECO:0000313" key="1">
    <source>
        <dbReference type="EMBL" id="KAK9885442.1"/>
    </source>
</evidence>
<evidence type="ECO:0000313" key="2">
    <source>
        <dbReference type="Proteomes" id="UP001431783"/>
    </source>
</evidence>
<accession>A0AAW1UY70</accession>
<proteinExistence type="predicted"/>
<name>A0AAW1UY70_9CUCU</name>
<dbReference type="AlphaFoldDB" id="A0AAW1UY70"/>
<dbReference type="Proteomes" id="UP001431783">
    <property type="component" value="Unassembled WGS sequence"/>
</dbReference>
<comment type="caution">
    <text evidence="1">The sequence shown here is derived from an EMBL/GenBank/DDBJ whole genome shotgun (WGS) entry which is preliminary data.</text>
</comment>
<sequence length="75" mass="8682">MSYLLLSRLRQFHGNLQSAHSVASPHNNVLYVRRSYLIRDLQYWLLKKIKKSPPHCAHIKHGEVMKASEKSKGGQ</sequence>
<reference evidence="1 2" key="1">
    <citation type="submission" date="2023-03" db="EMBL/GenBank/DDBJ databases">
        <title>Genome insight into feeding habits of ladybird beetles.</title>
        <authorList>
            <person name="Li H.-S."/>
            <person name="Huang Y.-H."/>
            <person name="Pang H."/>
        </authorList>
    </citation>
    <scope>NUCLEOTIDE SEQUENCE [LARGE SCALE GENOMIC DNA]</scope>
    <source>
        <strain evidence="1">SYSU_2023b</strain>
        <tissue evidence="1">Whole body</tissue>
    </source>
</reference>
<feature type="non-terminal residue" evidence="1">
    <location>
        <position position="75"/>
    </location>
</feature>
<gene>
    <name evidence="1" type="ORF">WA026_010938</name>
</gene>
<organism evidence="1 2">
    <name type="scientific">Henosepilachna vigintioctopunctata</name>
    <dbReference type="NCBI Taxonomy" id="420089"/>
    <lineage>
        <taxon>Eukaryota</taxon>
        <taxon>Metazoa</taxon>
        <taxon>Ecdysozoa</taxon>
        <taxon>Arthropoda</taxon>
        <taxon>Hexapoda</taxon>
        <taxon>Insecta</taxon>
        <taxon>Pterygota</taxon>
        <taxon>Neoptera</taxon>
        <taxon>Endopterygota</taxon>
        <taxon>Coleoptera</taxon>
        <taxon>Polyphaga</taxon>
        <taxon>Cucujiformia</taxon>
        <taxon>Coccinelloidea</taxon>
        <taxon>Coccinellidae</taxon>
        <taxon>Epilachninae</taxon>
        <taxon>Epilachnini</taxon>
        <taxon>Henosepilachna</taxon>
    </lineage>
</organism>
<protein>
    <submittedName>
        <fullName evidence="1">Uncharacterized protein</fullName>
    </submittedName>
</protein>
<dbReference type="EMBL" id="JARQZJ010000095">
    <property type="protein sequence ID" value="KAK9885442.1"/>
    <property type="molecule type" value="Genomic_DNA"/>
</dbReference>
<keyword evidence="2" id="KW-1185">Reference proteome</keyword>